<dbReference type="PANTHER" id="PTHR35850:SF1">
    <property type="entry name" value="TYPE VI SECRETION SYSTEM SHEATH PROTEIN TSSB1"/>
    <property type="match status" value="1"/>
</dbReference>
<dbReference type="Proteomes" id="UP000281118">
    <property type="component" value="Unassembled WGS sequence"/>
</dbReference>
<evidence type="ECO:0000313" key="1">
    <source>
        <dbReference type="EMBL" id="RUR68362.1"/>
    </source>
</evidence>
<proteinExistence type="predicted"/>
<protein>
    <submittedName>
        <fullName evidence="1">Type VI secretion system contractile sheath small subunit</fullName>
    </submittedName>
</protein>
<dbReference type="PANTHER" id="PTHR35850">
    <property type="entry name" value="CYTOPLASMIC PROTEIN-RELATED"/>
    <property type="match status" value="1"/>
</dbReference>
<dbReference type="AlphaFoldDB" id="A0A3S0XA37"/>
<sequence length="192" mass="20906">MADNRVRNSGQKFIARNRAPRVQIEYDVEIYGSERKIQLPFVMGVIADLAGKQIDPMPDLAEREFMAVDIDNFDERMKAIKPRVAFQVPNTLTGDGQMNVDITFDSMDDFSPARIARQVGALQQLLEARTELSNLLSYMDGKNGAEQLIAQALQNPALLKSLASAPNPAVAKAVEAANEKAGTPGTPGTSSE</sequence>
<organism evidence="1 2">
    <name type="scientific">Variovorax guangxiensis</name>
    <dbReference type="NCBI Taxonomy" id="1775474"/>
    <lineage>
        <taxon>Bacteria</taxon>
        <taxon>Pseudomonadati</taxon>
        <taxon>Pseudomonadota</taxon>
        <taxon>Betaproteobacteria</taxon>
        <taxon>Burkholderiales</taxon>
        <taxon>Comamonadaceae</taxon>
        <taxon>Variovorax</taxon>
    </lineage>
</organism>
<dbReference type="InterPro" id="IPR008312">
    <property type="entry name" value="T6SS_TssB1"/>
</dbReference>
<dbReference type="PIRSF" id="PIRSF028301">
    <property type="entry name" value="UCP028301"/>
    <property type="match status" value="1"/>
</dbReference>
<dbReference type="EMBL" id="RXFT01000005">
    <property type="protein sequence ID" value="RUR68362.1"/>
    <property type="molecule type" value="Genomic_DNA"/>
</dbReference>
<dbReference type="Pfam" id="PF05591">
    <property type="entry name" value="T6SS_VipA"/>
    <property type="match status" value="1"/>
</dbReference>
<reference evidence="1 2" key="1">
    <citation type="submission" date="2018-12" db="EMBL/GenBank/DDBJ databases">
        <title>The genome sequences of Variovorax guangxiensis DSM 27352.</title>
        <authorList>
            <person name="Gao J."/>
            <person name="Sun J."/>
        </authorList>
    </citation>
    <scope>NUCLEOTIDE SEQUENCE [LARGE SCALE GENOMIC DNA]</scope>
    <source>
        <strain evidence="1 2">DSM 27352</strain>
    </source>
</reference>
<dbReference type="OrthoDB" id="9789942at2"/>
<dbReference type="RefSeq" id="WP_126022490.1">
    <property type="nucleotide sequence ID" value="NZ_RXFT01000005.1"/>
</dbReference>
<gene>
    <name evidence="1" type="primary">tssB</name>
    <name evidence="1" type="ORF">EJP67_14975</name>
</gene>
<comment type="caution">
    <text evidence="1">The sequence shown here is derived from an EMBL/GenBank/DDBJ whole genome shotgun (WGS) entry which is preliminary data.</text>
</comment>
<accession>A0A3S0XA37</accession>
<evidence type="ECO:0000313" key="2">
    <source>
        <dbReference type="Proteomes" id="UP000281118"/>
    </source>
</evidence>
<name>A0A3S0XA37_9BURK</name>
<dbReference type="NCBIfam" id="TIGR03358">
    <property type="entry name" value="VI_chp_5"/>
    <property type="match status" value="1"/>
</dbReference>